<gene>
    <name evidence="3" type="ORF">ENP47_06950</name>
</gene>
<keyword evidence="2" id="KW-0812">Transmembrane</keyword>
<protein>
    <submittedName>
        <fullName evidence="3">Uncharacterized protein</fullName>
    </submittedName>
</protein>
<dbReference type="AlphaFoldDB" id="A0A7C1XDS4"/>
<feature type="transmembrane region" description="Helical" evidence="2">
    <location>
        <begin position="48"/>
        <end position="65"/>
    </location>
</feature>
<evidence type="ECO:0000313" key="3">
    <source>
        <dbReference type="EMBL" id="HEF65318.1"/>
    </source>
</evidence>
<evidence type="ECO:0000256" key="2">
    <source>
        <dbReference type="SAM" id="Phobius"/>
    </source>
</evidence>
<feature type="transmembrane region" description="Helical" evidence="2">
    <location>
        <begin position="145"/>
        <end position="163"/>
    </location>
</feature>
<sequence>MRVRTLGKLGLVVSWLIATALAWSLAFSLVVRENVGVLQDFWAPERLLAYGAFLVAPALTFAPLGRLVRVPFLEIEAIAGWSTSLFVWTFIDPERVRGPLAMLVVLLPLLVSVSSVFTLLSAAVELRLAARHAILPDPLRARRRGYVLGLFSVGCLLLHSLGALTAINVGLLALITLLVELLAMTWFAPVREIGDESSGSTRDRRRRNEYGRGAPRPR</sequence>
<feature type="region of interest" description="Disordered" evidence="1">
    <location>
        <begin position="195"/>
        <end position="218"/>
    </location>
</feature>
<name>A0A7C1XDS4_THERO</name>
<feature type="transmembrane region" description="Helical" evidence="2">
    <location>
        <begin position="103"/>
        <end position="124"/>
    </location>
</feature>
<proteinExistence type="predicted"/>
<evidence type="ECO:0000256" key="1">
    <source>
        <dbReference type="SAM" id="MobiDB-lite"/>
    </source>
</evidence>
<feature type="transmembrane region" description="Helical" evidence="2">
    <location>
        <begin position="72"/>
        <end position="91"/>
    </location>
</feature>
<accession>A0A7C1XDS4</accession>
<comment type="caution">
    <text evidence="3">The sequence shown here is derived from an EMBL/GenBank/DDBJ whole genome shotgun (WGS) entry which is preliminary data.</text>
</comment>
<organism evidence="3">
    <name type="scientific">Thermomicrobium roseum</name>
    <dbReference type="NCBI Taxonomy" id="500"/>
    <lineage>
        <taxon>Bacteria</taxon>
        <taxon>Pseudomonadati</taxon>
        <taxon>Thermomicrobiota</taxon>
        <taxon>Thermomicrobia</taxon>
        <taxon>Thermomicrobiales</taxon>
        <taxon>Thermomicrobiaceae</taxon>
        <taxon>Thermomicrobium</taxon>
    </lineage>
</organism>
<keyword evidence="2" id="KW-1133">Transmembrane helix</keyword>
<dbReference type="EMBL" id="DSJL01000011">
    <property type="protein sequence ID" value="HEF65318.1"/>
    <property type="molecule type" value="Genomic_DNA"/>
</dbReference>
<feature type="transmembrane region" description="Helical" evidence="2">
    <location>
        <begin position="169"/>
        <end position="188"/>
    </location>
</feature>
<keyword evidence="2" id="KW-0472">Membrane</keyword>
<reference evidence="3" key="1">
    <citation type="journal article" date="2020" name="mSystems">
        <title>Genome- and Community-Level Interaction Insights into Carbon Utilization and Element Cycling Functions of Hydrothermarchaeota in Hydrothermal Sediment.</title>
        <authorList>
            <person name="Zhou Z."/>
            <person name="Liu Y."/>
            <person name="Xu W."/>
            <person name="Pan J."/>
            <person name="Luo Z.H."/>
            <person name="Li M."/>
        </authorList>
    </citation>
    <scope>NUCLEOTIDE SEQUENCE [LARGE SCALE GENOMIC DNA]</scope>
    <source>
        <strain evidence="3">SpSt-222</strain>
    </source>
</reference>